<protein>
    <submittedName>
        <fullName evidence="2">Uncharacterized protein</fullName>
    </submittedName>
</protein>
<dbReference type="EMBL" id="BARS01017008">
    <property type="protein sequence ID" value="GAF93200.1"/>
    <property type="molecule type" value="Genomic_DNA"/>
</dbReference>
<feature type="transmembrane region" description="Helical" evidence="1">
    <location>
        <begin position="6"/>
        <end position="27"/>
    </location>
</feature>
<evidence type="ECO:0000256" key="1">
    <source>
        <dbReference type="SAM" id="Phobius"/>
    </source>
</evidence>
<sequence>MNWDAIGAVGEIVGALAVVITLIFLTIQIRQSTAAVRHSTSRGIQEDANAWRFKIIESEEVSELFRKGLTDPG</sequence>
<accession>X0UXL5</accession>
<comment type="caution">
    <text evidence="2">The sequence shown here is derived from an EMBL/GenBank/DDBJ whole genome shotgun (WGS) entry which is preliminary data.</text>
</comment>
<keyword evidence="1" id="KW-0812">Transmembrane</keyword>
<proteinExistence type="predicted"/>
<gene>
    <name evidence="2" type="ORF">S01H1_27883</name>
</gene>
<dbReference type="AlphaFoldDB" id="X0UXL5"/>
<evidence type="ECO:0000313" key="2">
    <source>
        <dbReference type="EMBL" id="GAF93200.1"/>
    </source>
</evidence>
<name>X0UXL5_9ZZZZ</name>
<feature type="non-terminal residue" evidence="2">
    <location>
        <position position="73"/>
    </location>
</feature>
<keyword evidence="1" id="KW-0472">Membrane</keyword>
<keyword evidence="1" id="KW-1133">Transmembrane helix</keyword>
<organism evidence="2">
    <name type="scientific">marine sediment metagenome</name>
    <dbReference type="NCBI Taxonomy" id="412755"/>
    <lineage>
        <taxon>unclassified sequences</taxon>
        <taxon>metagenomes</taxon>
        <taxon>ecological metagenomes</taxon>
    </lineage>
</organism>
<reference evidence="2" key="1">
    <citation type="journal article" date="2014" name="Front. Microbiol.">
        <title>High frequency of phylogenetically diverse reductive dehalogenase-homologous genes in deep subseafloor sedimentary metagenomes.</title>
        <authorList>
            <person name="Kawai M."/>
            <person name="Futagami T."/>
            <person name="Toyoda A."/>
            <person name="Takaki Y."/>
            <person name="Nishi S."/>
            <person name="Hori S."/>
            <person name="Arai W."/>
            <person name="Tsubouchi T."/>
            <person name="Morono Y."/>
            <person name="Uchiyama I."/>
            <person name="Ito T."/>
            <person name="Fujiyama A."/>
            <person name="Inagaki F."/>
            <person name="Takami H."/>
        </authorList>
    </citation>
    <scope>NUCLEOTIDE SEQUENCE</scope>
    <source>
        <strain evidence="2">Expedition CK06-06</strain>
    </source>
</reference>